<feature type="transmembrane region" description="Helical" evidence="1">
    <location>
        <begin position="376"/>
        <end position="397"/>
    </location>
</feature>
<accession>A0A7Y0FL42</accession>
<name>A0A7Y0FL42_9BACT</name>
<feature type="transmembrane region" description="Helical" evidence="1">
    <location>
        <begin position="227"/>
        <end position="245"/>
    </location>
</feature>
<evidence type="ECO:0000313" key="3">
    <source>
        <dbReference type="Proteomes" id="UP000559626"/>
    </source>
</evidence>
<comment type="caution">
    <text evidence="2">The sequence shown here is derived from an EMBL/GenBank/DDBJ whole genome shotgun (WGS) entry which is preliminary data.</text>
</comment>
<feature type="transmembrane region" description="Helical" evidence="1">
    <location>
        <begin position="151"/>
        <end position="171"/>
    </location>
</feature>
<keyword evidence="1" id="KW-1133">Transmembrane helix</keyword>
<keyword evidence="3" id="KW-1185">Reference proteome</keyword>
<dbReference type="RefSeq" id="WP_169529303.1">
    <property type="nucleotide sequence ID" value="NZ_JABBGH010000001.1"/>
</dbReference>
<feature type="transmembrane region" description="Helical" evidence="1">
    <location>
        <begin position="122"/>
        <end position="144"/>
    </location>
</feature>
<keyword evidence="1" id="KW-0472">Membrane</keyword>
<feature type="transmembrane region" description="Helical" evidence="1">
    <location>
        <begin position="409"/>
        <end position="426"/>
    </location>
</feature>
<feature type="transmembrane region" description="Helical" evidence="1">
    <location>
        <begin position="177"/>
        <end position="195"/>
    </location>
</feature>
<proteinExistence type="predicted"/>
<evidence type="ECO:0000313" key="2">
    <source>
        <dbReference type="EMBL" id="NML63976.1"/>
    </source>
</evidence>
<gene>
    <name evidence="2" type="ORF">HHL22_02045</name>
</gene>
<keyword evidence="1" id="KW-0812">Transmembrane</keyword>
<protein>
    <submittedName>
        <fullName evidence="2">Uncharacterized protein</fullName>
    </submittedName>
</protein>
<reference evidence="2 3" key="1">
    <citation type="submission" date="2020-04" db="EMBL/GenBank/DDBJ databases">
        <title>Hymenobacter polaris sp. nov., isolated from Arctic soil.</title>
        <authorList>
            <person name="Dahal R.H."/>
        </authorList>
    </citation>
    <scope>NUCLEOTIDE SEQUENCE [LARGE SCALE GENOMIC DNA]</scope>
    <source>
        <strain evidence="2 3">RP-2-7</strain>
    </source>
</reference>
<feature type="transmembrane region" description="Helical" evidence="1">
    <location>
        <begin position="202"/>
        <end position="221"/>
    </location>
</feature>
<dbReference type="AlphaFoldDB" id="A0A7Y0FL42"/>
<organism evidence="2 3">
    <name type="scientific">Hymenobacter polaris</name>
    <dbReference type="NCBI Taxonomy" id="2682546"/>
    <lineage>
        <taxon>Bacteria</taxon>
        <taxon>Pseudomonadati</taxon>
        <taxon>Bacteroidota</taxon>
        <taxon>Cytophagia</taxon>
        <taxon>Cytophagales</taxon>
        <taxon>Hymenobacteraceae</taxon>
        <taxon>Hymenobacter</taxon>
    </lineage>
</organism>
<sequence length="431" mass="46308">MIPWLLLGGLGLLLAFAAWLRWAYRQAPPELQGWLLPALAARLAATAAAAYWPSQDALHANEQGQLIAARLLAHPGQALALLQRPRFYQSLTDTGQEVYRWSQTLFFDKLVALVALLSGNGLWASAVCISIGCFVGCWSLVVAVRRALPQATPPAAVLAFLLWPTVLWWTGGLNKETVLVGAGAGVVALVLPHLYGAPGRVALGWPRWLGQVLLGLLLAWVMTRVRYFFALPLLGGLVALAGVRAATRRHWLGASWLAQVGGLLLALALLLGVARALGGELLTTSYFMREVNLNYHHGLATSGGRPHLAYAHWQPTALGLLAHAPQAVVETLTRPWLGEAAWPQYVGAGLENALLTALVLRALWAAARGRPGPLPVALVAMLLIHCVLLAAFIGLSTPNLGTLNRYRSVLLPWLLWLVLQAPAAPAKQATH</sequence>
<dbReference type="EMBL" id="JABBGH010000001">
    <property type="protein sequence ID" value="NML63976.1"/>
    <property type="molecule type" value="Genomic_DNA"/>
</dbReference>
<feature type="transmembrane region" description="Helical" evidence="1">
    <location>
        <begin position="257"/>
        <end position="278"/>
    </location>
</feature>
<dbReference type="Proteomes" id="UP000559626">
    <property type="component" value="Unassembled WGS sequence"/>
</dbReference>
<evidence type="ECO:0000256" key="1">
    <source>
        <dbReference type="SAM" id="Phobius"/>
    </source>
</evidence>